<dbReference type="RefSeq" id="WP_050583579.1">
    <property type="nucleotide sequence ID" value="NZ_CP058637.1"/>
</dbReference>
<gene>
    <name evidence="1" type="ORF">J0A64_07440</name>
</gene>
<comment type="caution">
    <text evidence="1">The sequence shown here is derived from an EMBL/GenBank/DDBJ whole genome shotgun (WGS) entry which is preliminary data.</text>
</comment>
<proteinExistence type="predicted"/>
<evidence type="ECO:0008006" key="3">
    <source>
        <dbReference type="Google" id="ProtNLM"/>
    </source>
</evidence>
<sequence>MSGGSIVIRNPAGQKQDIADLSRDTADAHHGVDVNGDVQKARDNLAVQSEGAALATSALDAYGKYAEQKAHESNTALGAKLASEGKLQGDTPQEQEAFLKTQPGYENTEYGPESAFWTKGSAAAGLLAGALGGNLKAGAAAGAPLCWRPWSRSRKIRQPVPRCTVLWLRR</sequence>
<dbReference type="AlphaFoldDB" id="A0ABD4R4B2"/>
<evidence type="ECO:0000313" key="2">
    <source>
        <dbReference type="Proteomes" id="UP000813349"/>
    </source>
</evidence>
<evidence type="ECO:0000313" key="1">
    <source>
        <dbReference type="EMBL" id="MBU3766430.1"/>
    </source>
</evidence>
<name>A0ABD4R4B2_9ENTR</name>
<dbReference type="EMBL" id="JAFKCP010000003">
    <property type="protein sequence ID" value="MBU3766430.1"/>
    <property type="molecule type" value="Genomic_DNA"/>
</dbReference>
<dbReference type="Proteomes" id="UP000813349">
    <property type="component" value="Unassembled WGS sequence"/>
</dbReference>
<reference evidence="1 2" key="1">
    <citation type="journal article" date="2021" name="Clin. Infect. Dis.">
        <title>Rapid development of cefiderocol resistance in carbapenem-resistant Enterobacter cloacae during therapy is associated with heterogeneous mutations in the catecholate siderophore receptor cira.</title>
        <authorList>
            <person name="Klein S."/>
            <person name="Boutin S."/>
            <person name="Kocer K."/>
            <person name="Fiedler M.O."/>
            <person name="Storzinger D."/>
            <person name="Weigand M.A."/>
            <person name="Tan B."/>
            <person name="Richter D."/>
            <person name="Rupp C."/>
            <person name="Mieth M."/>
            <person name="Mehrabi A."/>
            <person name="Hackert T."/>
            <person name="Zimmermann S."/>
            <person name="Heeg K."/>
            <person name="Nurjadi D."/>
        </authorList>
    </citation>
    <scope>NUCLEOTIDE SEQUENCE [LARGE SCALE GENOMIC DNA]</scope>
    <source>
        <strain evidence="1 2">BK34275</strain>
    </source>
</reference>
<accession>A0ABD4R4B2</accession>
<protein>
    <recommendedName>
        <fullName evidence="3">Filamentous hemagglutinin</fullName>
    </recommendedName>
</protein>
<organism evidence="1 2">
    <name type="scientific">Enterobacter roggenkampii</name>
    <dbReference type="NCBI Taxonomy" id="1812935"/>
    <lineage>
        <taxon>Bacteria</taxon>
        <taxon>Pseudomonadati</taxon>
        <taxon>Pseudomonadota</taxon>
        <taxon>Gammaproteobacteria</taxon>
        <taxon>Enterobacterales</taxon>
        <taxon>Enterobacteriaceae</taxon>
        <taxon>Enterobacter</taxon>
        <taxon>Enterobacter cloacae complex</taxon>
    </lineage>
</organism>